<comment type="function">
    <text evidence="6">Could methylate the ribose at the nucleotide 34 wobble position in tRNA.</text>
</comment>
<dbReference type="InterPro" id="IPR016914">
    <property type="entry name" value="TrmL"/>
</dbReference>
<evidence type="ECO:0000256" key="6">
    <source>
        <dbReference type="HAMAP-Rule" id="MF_01885"/>
    </source>
</evidence>
<keyword evidence="10" id="KW-1185">Reference proteome</keyword>
<dbReference type="AlphaFoldDB" id="H9UK41"/>
<dbReference type="Proteomes" id="UP000007383">
    <property type="component" value="Chromosome"/>
</dbReference>
<dbReference type="GO" id="GO:0003723">
    <property type="term" value="F:RNA binding"/>
    <property type="evidence" value="ECO:0007669"/>
    <property type="project" value="InterPro"/>
</dbReference>
<dbReference type="HOGENOM" id="CLU_110125_0_0_12"/>
<dbReference type="InterPro" id="IPR029028">
    <property type="entry name" value="Alpha/beta_knot_MTases"/>
</dbReference>
<keyword evidence="5 6" id="KW-0819">tRNA processing</keyword>
<dbReference type="OrthoDB" id="9789043at2"/>
<organism evidence="9 10">
    <name type="scientific">Spirochaeta africana (strain ATCC 700263 / DSM 8902 / Z-7692)</name>
    <dbReference type="NCBI Taxonomy" id="889378"/>
    <lineage>
        <taxon>Bacteria</taxon>
        <taxon>Pseudomonadati</taxon>
        <taxon>Spirochaetota</taxon>
        <taxon>Spirochaetia</taxon>
        <taxon>Spirochaetales</taxon>
        <taxon>Spirochaetaceae</taxon>
        <taxon>Spirochaeta</taxon>
    </lineage>
</organism>
<feature type="binding site" evidence="6 7">
    <location>
        <position position="122"/>
    </location>
    <ligand>
        <name>S-adenosyl-L-methionine</name>
        <dbReference type="ChEBI" id="CHEBI:59789"/>
    </ligand>
</feature>
<evidence type="ECO:0000256" key="3">
    <source>
        <dbReference type="ARBA" id="ARBA00022679"/>
    </source>
</evidence>
<gene>
    <name evidence="9" type="ordered locus">Spiaf_1827</name>
</gene>
<dbReference type="RefSeq" id="WP_014455867.1">
    <property type="nucleotide sequence ID" value="NC_017098.1"/>
</dbReference>
<dbReference type="GO" id="GO:0042802">
    <property type="term" value="F:identical protein binding"/>
    <property type="evidence" value="ECO:0007669"/>
    <property type="project" value="UniProtKB-ARBA"/>
</dbReference>
<evidence type="ECO:0000256" key="2">
    <source>
        <dbReference type="ARBA" id="ARBA00022603"/>
    </source>
</evidence>
<comment type="caution">
    <text evidence="6">Lacks conserved residue(s) required for the propagation of feature annotation.</text>
</comment>
<evidence type="ECO:0000313" key="10">
    <source>
        <dbReference type="Proteomes" id="UP000007383"/>
    </source>
</evidence>
<dbReference type="Pfam" id="PF00588">
    <property type="entry name" value="SpoU_methylase"/>
    <property type="match status" value="1"/>
</dbReference>
<comment type="catalytic activity">
    <reaction evidence="6">
        <text>cytidine(34) in tRNA + S-adenosyl-L-methionine = 2'-O-methylcytidine(34) in tRNA + S-adenosyl-L-homocysteine + H(+)</text>
        <dbReference type="Rhea" id="RHEA:43084"/>
        <dbReference type="Rhea" id="RHEA-COMP:10331"/>
        <dbReference type="Rhea" id="RHEA-COMP:10332"/>
        <dbReference type="ChEBI" id="CHEBI:15378"/>
        <dbReference type="ChEBI" id="CHEBI:57856"/>
        <dbReference type="ChEBI" id="CHEBI:59789"/>
        <dbReference type="ChEBI" id="CHEBI:74495"/>
        <dbReference type="ChEBI" id="CHEBI:82748"/>
        <dbReference type="EC" id="2.1.1.207"/>
    </reaction>
</comment>
<dbReference type="GO" id="GO:0141102">
    <property type="term" value="F:tRNA (5-carboxymethylaminomethyluridine(34)-2'-O)-methyltransferase activity"/>
    <property type="evidence" value="ECO:0007669"/>
    <property type="project" value="RHEA"/>
</dbReference>
<evidence type="ECO:0000256" key="1">
    <source>
        <dbReference type="ARBA" id="ARBA00022490"/>
    </source>
</evidence>
<proteinExistence type="inferred from homology"/>
<evidence type="ECO:0000256" key="4">
    <source>
        <dbReference type="ARBA" id="ARBA00022691"/>
    </source>
</evidence>
<dbReference type="eggNOG" id="COG0219">
    <property type="taxonomic scope" value="Bacteria"/>
</dbReference>
<dbReference type="InterPro" id="IPR029026">
    <property type="entry name" value="tRNA_m1G_MTases_N"/>
</dbReference>
<keyword evidence="1 6" id="KW-0963">Cytoplasm</keyword>
<dbReference type="KEGG" id="sfc:Spiaf_1827"/>
<dbReference type="SUPFAM" id="SSF75217">
    <property type="entry name" value="alpha/beta knot"/>
    <property type="match status" value="1"/>
</dbReference>
<dbReference type="PIRSF" id="PIRSF029256">
    <property type="entry name" value="SpoU_TrmH_prd"/>
    <property type="match status" value="1"/>
</dbReference>
<comment type="subcellular location">
    <subcellularLocation>
        <location evidence="6">Cytoplasm</location>
    </subcellularLocation>
</comment>
<dbReference type="GO" id="GO:0141098">
    <property type="term" value="F:tRNA (cytidine(34)-2'-O)-methyltransferase activity"/>
    <property type="evidence" value="ECO:0007669"/>
    <property type="project" value="RHEA"/>
</dbReference>
<dbReference type="CDD" id="cd18094">
    <property type="entry name" value="SpoU-like_TrmL"/>
    <property type="match status" value="1"/>
</dbReference>
<dbReference type="EC" id="2.1.1.207" evidence="6"/>
<feature type="binding site" evidence="6 7">
    <location>
        <position position="101"/>
    </location>
    <ligand>
        <name>S-adenosyl-L-methionine</name>
        <dbReference type="ChEBI" id="CHEBI:59789"/>
    </ligand>
</feature>
<dbReference type="EMBL" id="CP003282">
    <property type="protein sequence ID" value="AFG37884.1"/>
    <property type="molecule type" value="Genomic_DNA"/>
</dbReference>
<sequence>MQLNLVLVEPEIPQNTGNIARTCAAVGARLHLVKPMGFTITDKHLKRAGLDYWHLVDLQYHESLEEFLDVTPAENCIFATTKGGQVYADLPLPDSCYLVFGKETAGLPRWLLERYRQQAARIPMRPEARSLNLSNSAAIMAYDVLRRWGFPDLQCTAGKHEEVTCSE</sequence>
<keyword evidence="4 6" id="KW-0949">S-adenosyl-L-methionine</keyword>
<dbReference type="GO" id="GO:0002130">
    <property type="term" value="P:wobble position ribose methylation"/>
    <property type="evidence" value="ECO:0007669"/>
    <property type="project" value="TreeGrafter"/>
</dbReference>
<accession>H9UK41</accession>
<dbReference type="STRING" id="889378.Spiaf_1827"/>
<dbReference type="HAMAP" id="MF_01885">
    <property type="entry name" value="tRNA_methyltr_TrmL"/>
    <property type="match status" value="1"/>
</dbReference>
<name>H9UK41_SPIAZ</name>
<feature type="binding site" evidence="6 7">
    <location>
        <position position="130"/>
    </location>
    <ligand>
        <name>S-adenosyl-L-methionine</name>
        <dbReference type="ChEBI" id="CHEBI:59789"/>
    </ligand>
</feature>
<dbReference type="PANTHER" id="PTHR42971">
    <property type="entry name" value="TRNA (CYTIDINE(34)-2'-O)-METHYLTRANSFERASE"/>
    <property type="match status" value="1"/>
</dbReference>
<protein>
    <recommendedName>
        <fullName evidence="6">Putative tRNA (cytidine(34)-2'-O)-methyltransferase</fullName>
        <ecNumber evidence="6">2.1.1.207</ecNumber>
    </recommendedName>
    <alternativeName>
        <fullName evidence="6">tRNA (cytidine/uridine-2'-O-)-methyltransferase</fullName>
    </alternativeName>
</protein>
<evidence type="ECO:0000256" key="5">
    <source>
        <dbReference type="ARBA" id="ARBA00022694"/>
    </source>
</evidence>
<keyword evidence="2 6" id="KW-0489">Methyltransferase</keyword>
<dbReference type="PANTHER" id="PTHR42971:SF1">
    <property type="entry name" value="TRNA (CYTIDINE(34)-2'-O)-METHYLTRANSFERASE"/>
    <property type="match status" value="1"/>
</dbReference>
<reference evidence="10" key="1">
    <citation type="journal article" date="2013" name="Stand. Genomic Sci.">
        <title>Complete genome sequence of the halophilic bacterium Spirochaeta africana type strain (Z-7692(T)) from the alkaline Lake Magadi in the East African Rift.</title>
        <authorList>
            <person name="Liolos K."/>
            <person name="Abt B."/>
            <person name="Scheuner C."/>
            <person name="Teshima H."/>
            <person name="Held B."/>
            <person name="Lapidus A."/>
            <person name="Nolan M."/>
            <person name="Lucas S."/>
            <person name="Deshpande S."/>
            <person name="Cheng J.F."/>
            <person name="Tapia R."/>
            <person name="Goodwin L.A."/>
            <person name="Pitluck S."/>
            <person name="Pagani I."/>
            <person name="Ivanova N."/>
            <person name="Mavromatis K."/>
            <person name="Mikhailova N."/>
            <person name="Huntemann M."/>
            <person name="Pati A."/>
            <person name="Chen A."/>
            <person name="Palaniappan K."/>
            <person name="Land M."/>
            <person name="Rohde M."/>
            <person name="Tindall B.J."/>
            <person name="Detter J.C."/>
            <person name="Goker M."/>
            <person name="Bristow J."/>
            <person name="Eisen J.A."/>
            <person name="Markowitz V."/>
            <person name="Hugenholtz P."/>
            <person name="Woyke T."/>
            <person name="Klenk H.P."/>
            <person name="Kyrpides N.C."/>
        </authorList>
    </citation>
    <scope>NUCLEOTIDE SEQUENCE</scope>
    <source>
        <strain evidence="10">ATCC 700263 / DSM 8902 / Z-7692</strain>
    </source>
</reference>
<evidence type="ECO:0000256" key="7">
    <source>
        <dbReference type="PIRSR" id="PIRSR029256-1"/>
    </source>
</evidence>
<dbReference type="Gene3D" id="3.40.1280.10">
    <property type="match status" value="1"/>
</dbReference>
<evidence type="ECO:0000313" key="9">
    <source>
        <dbReference type="EMBL" id="AFG37884.1"/>
    </source>
</evidence>
<evidence type="ECO:0000259" key="8">
    <source>
        <dbReference type="Pfam" id="PF00588"/>
    </source>
</evidence>
<feature type="domain" description="tRNA/rRNA methyltransferase SpoU type" evidence="8">
    <location>
        <begin position="3"/>
        <end position="142"/>
    </location>
</feature>
<comment type="similarity">
    <text evidence="6">Belongs to the class IV-like SAM-binding methyltransferase superfamily. RNA methyltransferase TrmH family. TrmL subfamily.</text>
</comment>
<dbReference type="FunFam" id="3.40.1280.10:FF:000002">
    <property type="entry name" value="Peptidylprolyl isomerase"/>
    <property type="match status" value="1"/>
</dbReference>
<dbReference type="GO" id="GO:0005737">
    <property type="term" value="C:cytoplasm"/>
    <property type="evidence" value="ECO:0007669"/>
    <property type="project" value="UniProtKB-SubCell"/>
</dbReference>
<keyword evidence="3 6" id="KW-0808">Transferase</keyword>
<dbReference type="InterPro" id="IPR001537">
    <property type="entry name" value="SpoU_MeTrfase"/>
</dbReference>
<comment type="catalytic activity">
    <reaction evidence="6">
        <text>5-carboxymethylaminomethyluridine(34) in tRNA(Leu) + S-adenosyl-L-methionine = 5-carboxymethylaminomethyl-2'-O-methyluridine(34) in tRNA(Leu) + S-adenosyl-L-homocysteine + H(+)</text>
        <dbReference type="Rhea" id="RHEA:43088"/>
        <dbReference type="Rhea" id="RHEA-COMP:10333"/>
        <dbReference type="Rhea" id="RHEA-COMP:10334"/>
        <dbReference type="ChEBI" id="CHEBI:15378"/>
        <dbReference type="ChEBI" id="CHEBI:57856"/>
        <dbReference type="ChEBI" id="CHEBI:59789"/>
        <dbReference type="ChEBI" id="CHEBI:74508"/>
        <dbReference type="ChEBI" id="CHEBI:74511"/>
        <dbReference type="EC" id="2.1.1.207"/>
    </reaction>
</comment>
<dbReference type="PATRIC" id="fig|889378.3.peg.1816"/>